<dbReference type="InterPro" id="IPR005119">
    <property type="entry name" value="LysR_subst-bd"/>
</dbReference>
<reference evidence="6 7" key="1">
    <citation type="submission" date="2023-07" db="EMBL/GenBank/DDBJ databases">
        <title>Genomic Encyclopedia of Type Strains, Phase IV (KMG-IV): sequencing the most valuable type-strain genomes for metagenomic binning, comparative biology and taxonomic classification.</title>
        <authorList>
            <person name="Goeker M."/>
        </authorList>
    </citation>
    <scope>NUCLEOTIDE SEQUENCE [LARGE SCALE GENOMIC DNA]</scope>
    <source>
        <strain evidence="6 7">B1-1</strain>
    </source>
</reference>
<evidence type="ECO:0000256" key="4">
    <source>
        <dbReference type="ARBA" id="ARBA00023163"/>
    </source>
</evidence>
<dbReference type="Gene3D" id="3.40.190.290">
    <property type="match status" value="1"/>
</dbReference>
<evidence type="ECO:0000256" key="2">
    <source>
        <dbReference type="ARBA" id="ARBA00023015"/>
    </source>
</evidence>
<dbReference type="Gene3D" id="1.10.10.10">
    <property type="entry name" value="Winged helix-like DNA-binding domain superfamily/Winged helix DNA-binding domain"/>
    <property type="match status" value="1"/>
</dbReference>
<dbReference type="PANTHER" id="PTHR30537">
    <property type="entry name" value="HTH-TYPE TRANSCRIPTIONAL REGULATOR"/>
    <property type="match status" value="1"/>
</dbReference>
<dbReference type="InterPro" id="IPR058163">
    <property type="entry name" value="LysR-type_TF_proteobact-type"/>
</dbReference>
<dbReference type="GO" id="GO:0003677">
    <property type="term" value="F:DNA binding"/>
    <property type="evidence" value="ECO:0007669"/>
    <property type="project" value="UniProtKB-KW"/>
</dbReference>
<evidence type="ECO:0000259" key="5">
    <source>
        <dbReference type="PROSITE" id="PS50931"/>
    </source>
</evidence>
<evidence type="ECO:0000256" key="1">
    <source>
        <dbReference type="ARBA" id="ARBA00009437"/>
    </source>
</evidence>
<comment type="similarity">
    <text evidence="1">Belongs to the LysR transcriptional regulatory family.</text>
</comment>
<keyword evidence="4" id="KW-0804">Transcription</keyword>
<dbReference type="Pfam" id="PF00126">
    <property type="entry name" value="HTH_1"/>
    <property type="match status" value="1"/>
</dbReference>
<gene>
    <name evidence="6" type="ORF">QO015_003780</name>
</gene>
<dbReference type="RefSeq" id="WP_266283591.1">
    <property type="nucleotide sequence ID" value="NZ_JAPKNF010000003.1"/>
</dbReference>
<dbReference type="InterPro" id="IPR036390">
    <property type="entry name" value="WH_DNA-bd_sf"/>
</dbReference>
<keyword evidence="7" id="KW-1185">Reference proteome</keyword>
<dbReference type="Pfam" id="PF03466">
    <property type="entry name" value="LysR_substrate"/>
    <property type="match status" value="1"/>
</dbReference>
<name>A0ABU0MB14_9HYPH</name>
<evidence type="ECO:0000313" key="6">
    <source>
        <dbReference type="EMBL" id="MDQ0518167.1"/>
    </source>
</evidence>
<dbReference type="InterPro" id="IPR036388">
    <property type="entry name" value="WH-like_DNA-bd_sf"/>
</dbReference>
<organism evidence="6 7">
    <name type="scientific">Kaistia geumhonensis</name>
    <dbReference type="NCBI Taxonomy" id="410839"/>
    <lineage>
        <taxon>Bacteria</taxon>
        <taxon>Pseudomonadati</taxon>
        <taxon>Pseudomonadota</taxon>
        <taxon>Alphaproteobacteria</taxon>
        <taxon>Hyphomicrobiales</taxon>
        <taxon>Kaistiaceae</taxon>
        <taxon>Kaistia</taxon>
    </lineage>
</organism>
<sequence length="304" mass="33158">MKPDLGDLSAFLAVARAGGFRGAAKTLGASPSGVSEAVRRLEEGLGLRLFNRTTRSVVPTEAGRRLLERLQPALGEVEAALDAVNSLRDRPAGPLRLNVPFSAARLVLPSIVAPFLAAYPEIRLDIVAEDAYVDLVAVGCDAGIRYDERLPQDMIAVPIGPRRQRFACAAAPAYLAEFGRPEHPRDLVAHRCITARLASGAMHDWEFEREGRIELVRVSGPLVIQPGAAFDLAIESAARGLGVVMIFEDWLRPHFESGALVPILEEWWQSFSGPFLYYPGRRLVPAPLRAFIDFIRRDASSATA</sequence>
<evidence type="ECO:0000256" key="3">
    <source>
        <dbReference type="ARBA" id="ARBA00023125"/>
    </source>
</evidence>
<dbReference type="SUPFAM" id="SSF46785">
    <property type="entry name" value="Winged helix' DNA-binding domain"/>
    <property type="match status" value="1"/>
</dbReference>
<feature type="domain" description="HTH lysR-type" evidence="5">
    <location>
        <begin position="3"/>
        <end position="60"/>
    </location>
</feature>
<dbReference type="PANTHER" id="PTHR30537:SF5">
    <property type="entry name" value="HTH-TYPE TRANSCRIPTIONAL ACTIVATOR TTDR-RELATED"/>
    <property type="match status" value="1"/>
</dbReference>
<dbReference type="PROSITE" id="PS50931">
    <property type="entry name" value="HTH_LYSR"/>
    <property type="match status" value="1"/>
</dbReference>
<keyword evidence="3 6" id="KW-0238">DNA-binding</keyword>
<comment type="caution">
    <text evidence="6">The sequence shown here is derived from an EMBL/GenBank/DDBJ whole genome shotgun (WGS) entry which is preliminary data.</text>
</comment>
<proteinExistence type="inferred from homology"/>
<accession>A0ABU0MB14</accession>
<evidence type="ECO:0000313" key="7">
    <source>
        <dbReference type="Proteomes" id="UP001223743"/>
    </source>
</evidence>
<dbReference type="InterPro" id="IPR000847">
    <property type="entry name" value="LysR_HTH_N"/>
</dbReference>
<keyword evidence="2" id="KW-0805">Transcription regulation</keyword>
<dbReference type="SUPFAM" id="SSF53850">
    <property type="entry name" value="Periplasmic binding protein-like II"/>
    <property type="match status" value="1"/>
</dbReference>
<dbReference type="Proteomes" id="UP001223743">
    <property type="component" value="Unassembled WGS sequence"/>
</dbReference>
<protein>
    <submittedName>
        <fullName evidence="6">DNA-binding transcriptional LysR family regulator</fullName>
    </submittedName>
</protein>
<dbReference type="EMBL" id="JAUSWJ010000001">
    <property type="protein sequence ID" value="MDQ0518167.1"/>
    <property type="molecule type" value="Genomic_DNA"/>
</dbReference>